<evidence type="ECO:0000256" key="1">
    <source>
        <dbReference type="SAM" id="Phobius"/>
    </source>
</evidence>
<accession>A0ABU1XX62</accession>
<keyword evidence="1" id="KW-0812">Transmembrane</keyword>
<sequence length="876" mass="93036">MSSRTTSFRVQFEVDGDGKVNAAFGNLAQRGEQARKAAEGVGQELLQVADRVDKAGSRTRQYARDVAVLEAAQKAGLITQKQHGELLAQVKDDLTATDWKRYQAGAAAAGAVIGTALVGVLALTIRNTIQAQRELAQLDAILQSTGAAAGYNREQLLGMAEGLSAVSTFSGGEIVEAQTRLLSYSGILGENIPRAMQAVIDQSARLGISVTQSAETIGRALESPAKAAAALAQQGFGAAFTKDVRDTIDAMVAAGREAEAQRMILDILEESYGGAAKAARDTFGGALTALRNALNDVTTGGDGSLEGARQGIEALVSVLEDPATRQAFGTMVQGVASVSAELLQGIGLLGQYMGEWNKMRALGSGALQRTDADLDSLNKRLGVVGQLIRDIEAGNSTRGQPLPGSTVTPSGRRDVLNRLQAERTGLMTEIRNRNRTELNTTVAPQFSAVTGGANRQRTGTGDLVNPEIQKEIDAVKQQAAAYGLSRTALAELNREKALASATNDTERAAINSSYDALVKRIGADESATKGAQTAKRARDEQRRAEEQLTQLFERTTASYREQIALQNDATEAARIHYSIANGALAAMSEPRQREILQLAEARDAQQRLDAVRREGLALSESLYSPLERMRALQDEYTAALARGAIDQDTWNRLISESRAELDAAEESARRNFPSMKMLMEDFAEGTQMRMGDDLFDVFSGNADRIQERWKSLLLQMAADLVASKLMEGFGSAGGAGAAGGGTGFWGSLWSSVAGAFGGGRATGGGVRGQGIYEVTEQGRPELLRQGTKTFLLPGADGVVVPATAAASGGGGMVSAPPARIEINNYGSDRVEAREQTSMGANGELMRKYVIDIGREQLAGGAWAGDIKQRFDVRDRV</sequence>
<organism evidence="3 4">
    <name type="scientific">Luteimonas terrae</name>
    <dbReference type="NCBI Taxonomy" id="1530191"/>
    <lineage>
        <taxon>Bacteria</taxon>
        <taxon>Pseudomonadati</taxon>
        <taxon>Pseudomonadota</taxon>
        <taxon>Gammaproteobacteria</taxon>
        <taxon>Lysobacterales</taxon>
        <taxon>Lysobacteraceae</taxon>
        <taxon>Luteimonas</taxon>
    </lineage>
</organism>
<comment type="caution">
    <text evidence="3">The sequence shown here is derived from an EMBL/GenBank/DDBJ whole genome shotgun (WGS) entry which is preliminary data.</text>
</comment>
<keyword evidence="1" id="KW-1133">Transmembrane helix</keyword>
<keyword evidence="4" id="KW-1185">Reference proteome</keyword>
<evidence type="ECO:0000313" key="3">
    <source>
        <dbReference type="EMBL" id="MDR7193354.1"/>
    </source>
</evidence>
<reference evidence="3 4" key="1">
    <citation type="submission" date="2023-07" db="EMBL/GenBank/DDBJ databases">
        <title>Sorghum-associated microbial communities from plants grown in Nebraska, USA.</title>
        <authorList>
            <person name="Schachtman D."/>
        </authorList>
    </citation>
    <scope>NUCLEOTIDE SEQUENCE [LARGE SCALE GENOMIC DNA]</scope>
    <source>
        <strain evidence="3 4">4099</strain>
    </source>
</reference>
<dbReference type="Proteomes" id="UP001256588">
    <property type="component" value="Unassembled WGS sequence"/>
</dbReference>
<protein>
    <recommendedName>
        <fullName evidence="2">Bacteriophage tail tape measure N-terminal domain-containing protein</fullName>
    </recommendedName>
</protein>
<gene>
    <name evidence="3" type="ORF">J2W68_002088</name>
</gene>
<dbReference type="Pfam" id="PF06791">
    <property type="entry name" value="TMP_2"/>
    <property type="match status" value="1"/>
</dbReference>
<evidence type="ECO:0000313" key="4">
    <source>
        <dbReference type="Proteomes" id="UP001256588"/>
    </source>
</evidence>
<feature type="transmembrane region" description="Helical" evidence="1">
    <location>
        <begin position="104"/>
        <end position="125"/>
    </location>
</feature>
<proteinExistence type="predicted"/>
<dbReference type="InterPro" id="IPR009628">
    <property type="entry name" value="Phage_tape_measure_N"/>
</dbReference>
<keyword evidence="1" id="KW-0472">Membrane</keyword>
<evidence type="ECO:0000259" key="2">
    <source>
        <dbReference type="Pfam" id="PF06791"/>
    </source>
</evidence>
<name>A0ABU1XX62_9GAMM</name>
<feature type="domain" description="Bacteriophage tail tape measure N-terminal" evidence="2">
    <location>
        <begin position="118"/>
        <end position="234"/>
    </location>
</feature>
<dbReference type="RefSeq" id="WP_310235456.1">
    <property type="nucleotide sequence ID" value="NZ_JAVDWO010000007.1"/>
</dbReference>
<dbReference type="EMBL" id="JAVDWO010000007">
    <property type="protein sequence ID" value="MDR7193354.1"/>
    <property type="molecule type" value="Genomic_DNA"/>
</dbReference>